<dbReference type="SMART" id="SM00347">
    <property type="entry name" value="HTH_MARR"/>
    <property type="match status" value="1"/>
</dbReference>
<keyword evidence="2" id="KW-0238">DNA-binding</keyword>
<proteinExistence type="predicted"/>
<dbReference type="EMBL" id="RPFW01000007">
    <property type="protein sequence ID" value="TVZ00963.1"/>
    <property type="molecule type" value="Genomic_DNA"/>
</dbReference>
<dbReference type="InterPro" id="IPR000835">
    <property type="entry name" value="HTH_MarR-typ"/>
</dbReference>
<dbReference type="RefSeq" id="WP_145859184.1">
    <property type="nucleotide sequence ID" value="NZ_RPFW01000007.1"/>
</dbReference>
<evidence type="ECO:0000256" key="3">
    <source>
        <dbReference type="ARBA" id="ARBA00023163"/>
    </source>
</evidence>
<reference evidence="6 7" key="1">
    <citation type="submission" date="2018-11" db="EMBL/GenBank/DDBJ databases">
        <title>Trebonia kvetii gen.nov., sp.nov., a novel acidophilic actinobacterium, and proposal of the new actinobacterial family Treboniaceae fam. nov.</title>
        <authorList>
            <person name="Rapoport D."/>
            <person name="Sagova-Mareckova M."/>
            <person name="Sedlacek I."/>
            <person name="Provaznik J."/>
            <person name="Kralova S."/>
            <person name="Pavlinic D."/>
            <person name="Benes V."/>
            <person name="Kopecky J."/>
        </authorList>
    </citation>
    <scope>NUCLEOTIDE SEQUENCE [LARGE SCALE GENOMIC DNA]</scope>
    <source>
        <strain evidence="6 7">15Tr583</strain>
    </source>
</reference>
<evidence type="ECO:0000256" key="1">
    <source>
        <dbReference type="ARBA" id="ARBA00023015"/>
    </source>
</evidence>
<dbReference type="GO" id="GO:0003700">
    <property type="term" value="F:DNA-binding transcription factor activity"/>
    <property type="evidence" value="ECO:0007669"/>
    <property type="project" value="InterPro"/>
</dbReference>
<dbReference type="PANTHER" id="PTHR33164:SF43">
    <property type="entry name" value="HTH-TYPE TRANSCRIPTIONAL REPRESSOR YETL"/>
    <property type="match status" value="1"/>
</dbReference>
<dbReference type="PROSITE" id="PS50995">
    <property type="entry name" value="HTH_MARR_2"/>
    <property type="match status" value="1"/>
</dbReference>
<dbReference type="GO" id="GO:0006950">
    <property type="term" value="P:response to stress"/>
    <property type="evidence" value="ECO:0007669"/>
    <property type="project" value="TreeGrafter"/>
</dbReference>
<dbReference type="Pfam" id="PF01047">
    <property type="entry name" value="MarR"/>
    <property type="match status" value="1"/>
</dbReference>
<dbReference type="AlphaFoldDB" id="A0A6P2BUS6"/>
<feature type="domain" description="HTH marR-type" evidence="5">
    <location>
        <begin position="41"/>
        <end position="175"/>
    </location>
</feature>
<comment type="caution">
    <text evidence="6">The sequence shown here is derived from an EMBL/GenBank/DDBJ whole genome shotgun (WGS) entry which is preliminary data.</text>
</comment>
<dbReference type="PANTHER" id="PTHR33164">
    <property type="entry name" value="TRANSCRIPTIONAL REGULATOR, MARR FAMILY"/>
    <property type="match status" value="1"/>
</dbReference>
<dbReference type="SUPFAM" id="SSF46785">
    <property type="entry name" value="Winged helix' DNA-binding domain"/>
    <property type="match status" value="1"/>
</dbReference>
<evidence type="ECO:0000313" key="7">
    <source>
        <dbReference type="Proteomes" id="UP000460272"/>
    </source>
</evidence>
<dbReference type="GO" id="GO:0003677">
    <property type="term" value="F:DNA binding"/>
    <property type="evidence" value="ECO:0007669"/>
    <property type="project" value="UniProtKB-KW"/>
</dbReference>
<name>A0A6P2BUS6_9ACTN</name>
<organism evidence="6 7">
    <name type="scientific">Trebonia kvetii</name>
    <dbReference type="NCBI Taxonomy" id="2480626"/>
    <lineage>
        <taxon>Bacteria</taxon>
        <taxon>Bacillati</taxon>
        <taxon>Actinomycetota</taxon>
        <taxon>Actinomycetes</taxon>
        <taxon>Streptosporangiales</taxon>
        <taxon>Treboniaceae</taxon>
        <taxon>Trebonia</taxon>
    </lineage>
</organism>
<feature type="region of interest" description="Disordered" evidence="4">
    <location>
        <begin position="1"/>
        <end position="30"/>
    </location>
</feature>
<keyword evidence="7" id="KW-1185">Reference proteome</keyword>
<keyword evidence="1" id="KW-0805">Transcription regulation</keyword>
<dbReference type="InterPro" id="IPR036388">
    <property type="entry name" value="WH-like_DNA-bd_sf"/>
</dbReference>
<dbReference type="InterPro" id="IPR036390">
    <property type="entry name" value="WH_DNA-bd_sf"/>
</dbReference>
<accession>A0A6P2BUS6</accession>
<dbReference type="Proteomes" id="UP000460272">
    <property type="component" value="Unassembled WGS sequence"/>
</dbReference>
<dbReference type="PROSITE" id="PS01117">
    <property type="entry name" value="HTH_MARR_1"/>
    <property type="match status" value="1"/>
</dbReference>
<evidence type="ECO:0000256" key="2">
    <source>
        <dbReference type="ARBA" id="ARBA00023125"/>
    </source>
</evidence>
<evidence type="ECO:0000313" key="6">
    <source>
        <dbReference type="EMBL" id="TVZ00963.1"/>
    </source>
</evidence>
<sequence>MSTAESSPREAGPQDSGTPAGPSAEPSTWAWPQNAITFPDDAPLQALILSATKLMGAYGQDSVRAAGLKLSLSGLGVLRILMSEDGLKASEVADRAWSSPGTATSVVNTLVRDGFVERKPDDADRRVVRLYITDAGRAVITYYVSQASAWWRKAFDFVDSDDEAVVRRFFVQMINHLSQLIDEERGA</sequence>
<dbReference type="Gene3D" id="1.10.10.10">
    <property type="entry name" value="Winged helix-like DNA-binding domain superfamily/Winged helix DNA-binding domain"/>
    <property type="match status" value="1"/>
</dbReference>
<evidence type="ECO:0000256" key="4">
    <source>
        <dbReference type="SAM" id="MobiDB-lite"/>
    </source>
</evidence>
<dbReference type="InterPro" id="IPR039422">
    <property type="entry name" value="MarR/SlyA-like"/>
</dbReference>
<keyword evidence="3" id="KW-0804">Transcription</keyword>
<protein>
    <submittedName>
        <fullName evidence="6">MarR family transcriptional regulator</fullName>
    </submittedName>
</protein>
<gene>
    <name evidence="6" type="ORF">EAS64_32050</name>
</gene>
<dbReference type="OrthoDB" id="4404499at2"/>
<dbReference type="InterPro" id="IPR023187">
    <property type="entry name" value="Tscrpt_reg_MarR-type_CS"/>
</dbReference>
<evidence type="ECO:0000259" key="5">
    <source>
        <dbReference type="PROSITE" id="PS50995"/>
    </source>
</evidence>